<organism evidence="2 3">
    <name type="scientific">Rickenella mellea</name>
    <dbReference type="NCBI Taxonomy" id="50990"/>
    <lineage>
        <taxon>Eukaryota</taxon>
        <taxon>Fungi</taxon>
        <taxon>Dikarya</taxon>
        <taxon>Basidiomycota</taxon>
        <taxon>Agaricomycotina</taxon>
        <taxon>Agaricomycetes</taxon>
        <taxon>Hymenochaetales</taxon>
        <taxon>Rickenellaceae</taxon>
        <taxon>Rickenella</taxon>
    </lineage>
</organism>
<dbReference type="EMBL" id="ML170157">
    <property type="protein sequence ID" value="TDL28448.1"/>
    <property type="molecule type" value="Genomic_DNA"/>
</dbReference>
<gene>
    <name evidence="2" type="ORF">BD410DRAFT_780958</name>
</gene>
<dbReference type="OrthoDB" id="3226059at2759"/>
<dbReference type="AlphaFoldDB" id="A0A4Y7QMH5"/>
<accession>A0A4Y7QMH5</accession>
<keyword evidence="3" id="KW-1185">Reference proteome</keyword>
<keyword evidence="1" id="KW-0812">Transmembrane</keyword>
<feature type="transmembrane region" description="Helical" evidence="1">
    <location>
        <begin position="51"/>
        <end position="74"/>
    </location>
</feature>
<dbReference type="VEuPathDB" id="FungiDB:BD410DRAFT_780958"/>
<evidence type="ECO:0000313" key="3">
    <source>
        <dbReference type="Proteomes" id="UP000294933"/>
    </source>
</evidence>
<name>A0A4Y7QMH5_9AGAM</name>
<feature type="transmembrane region" description="Helical" evidence="1">
    <location>
        <begin position="12"/>
        <end position="30"/>
    </location>
</feature>
<evidence type="ECO:0000256" key="1">
    <source>
        <dbReference type="SAM" id="Phobius"/>
    </source>
</evidence>
<dbReference type="Proteomes" id="UP000294933">
    <property type="component" value="Unassembled WGS sequence"/>
</dbReference>
<keyword evidence="1" id="KW-0472">Membrane</keyword>
<protein>
    <recommendedName>
        <fullName evidence="4">MARVEL domain-containing protein</fullName>
    </recommendedName>
</protein>
<feature type="transmembrane region" description="Helical" evidence="1">
    <location>
        <begin position="80"/>
        <end position="105"/>
    </location>
</feature>
<feature type="transmembrane region" description="Helical" evidence="1">
    <location>
        <begin position="126"/>
        <end position="152"/>
    </location>
</feature>
<keyword evidence="1" id="KW-1133">Transmembrane helix</keyword>
<sequence length="165" mass="18799">MANRVNRQVHYHPFFFLLMALVAMAELILTGFLIEEGNEHNDWLSPRFHSLLIYCCVNSVWTMVFAISYVLWIIDGAAHILASIASSVIWLLVNSILWLVAAVLVHRSRRGGNCAGMPTISRCRQYLTTEALCWTELGLSLFTLFATCLWMRSSKRGYRSSFYGS</sequence>
<evidence type="ECO:0008006" key="4">
    <source>
        <dbReference type="Google" id="ProtNLM"/>
    </source>
</evidence>
<evidence type="ECO:0000313" key="2">
    <source>
        <dbReference type="EMBL" id="TDL28448.1"/>
    </source>
</evidence>
<reference evidence="2 3" key="1">
    <citation type="submission" date="2018-06" db="EMBL/GenBank/DDBJ databases">
        <title>A transcriptomic atlas of mushroom development highlights an independent origin of complex multicellularity.</title>
        <authorList>
            <consortium name="DOE Joint Genome Institute"/>
            <person name="Krizsan K."/>
            <person name="Almasi E."/>
            <person name="Merenyi Z."/>
            <person name="Sahu N."/>
            <person name="Viragh M."/>
            <person name="Koszo T."/>
            <person name="Mondo S."/>
            <person name="Kiss B."/>
            <person name="Balint B."/>
            <person name="Kues U."/>
            <person name="Barry K."/>
            <person name="Hegedus J.C."/>
            <person name="Henrissat B."/>
            <person name="Johnson J."/>
            <person name="Lipzen A."/>
            <person name="Ohm R."/>
            <person name="Nagy I."/>
            <person name="Pangilinan J."/>
            <person name="Yan J."/>
            <person name="Xiong Y."/>
            <person name="Grigoriev I.V."/>
            <person name="Hibbett D.S."/>
            <person name="Nagy L.G."/>
        </authorList>
    </citation>
    <scope>NUCLEOTIDE SEQUENCE [LARGE SCALE GENOMIC DNA]</scope>
    <source>
        <strain evidence="2 3">SZMC22713</strain>
    </source>
</reference>
<proteinExistence type="predicted"/>